<organism evidence="2 3">
    <name type="scientific">Phaeodactylibacter xiamenensis</name>
    <dbReference type="NCBI Taxonomy" id="1524460"/>
    <lineage>
        <taxon>Bacteria</taxon>
        <taxon>Pseudomonadati</taxon>
        <taxon>Bacteroidota</taxon>
        <taxon>Saprospiria</taxon>
        <taxon>Saprospirales</taxon>
        <taxon>Haliscomenobacteraceae</taxon>
        <taxon>Phaeodactylibacter</taxon>
    </lineage>
</organism>
<feature type="chain" id="PRO_5001939831" description="Peptidase M48 domain-containing protein" evidence="1">
    <location>
        <begin position="19"/>
        <end position="289"/>
    </location>
</feature>
<keyword evidence="3" id="KW-1185">Reference proteome</keyword>
<evidence type="ECO:0008006" key="4">
    <source>
        <dbReference type="Google" id="ProtNLM"/>
    </source>
</evidence>
<gene>
    <name evidence="2" type="ORF">IX84_22205</name>
</gene>
<feature type="signal peptide" evidence="1">
    <location>
        <begin position="1"/>
        <end position="18"/>
    </location>
</feature>
<name>A0A098S5J2_9BACT</name>
<dbReference type="EMBL" id="JPOS01000079">
    <property type="protein sequence ID" value="KGE86487.1"/>
    <property type="molecule type" value="Genomic_DNA"/>
</dbReference>
<keyword evidence="1" id="KW-0732">Signal</keyword>
<comment type="caution">
    <text evidence="2">The sequence shown here is derived from an EMBL/GenBank/DDBJ whole genome shotgun (WGS) entry which is preliminary data.</text>
</comment>
<dbReference type="PROSITE" id="PS51257">
    <property type="entry name" value="PROKAR_LIPOPROTEIN"/>
    <property type="match status" value="1"/>
</dbReference>
<dbReference type="STRING" id="1524460.IX84_22205"/>
<dbReference type="RefSeq" id="WP_044225397.1">
    <property type="nucleotide sequence ID" value="NZ_CAKZLC010000167.1"/>
</dbReference>
<reference evidence="2 3" key="1">
    <citation type="journal article" date="2014" name="Int. J. Syst. Evol. Microbiol.">
        <title>Phaeodactylibacter xiamenensis gen. nov., sp. nov., a member of the family Saprospiraceae isolated from the marine alga Phaeodactylum tricornutum.</title>
        <authorList>
            <person name="Chen Z.Jr."/>
            <person name="Lei X."/>
            <person name="Lai Q."/>
            <person name="Li Y."/>
            <person name="Zhang B."/>
            <person name="Zhang J."/>
            <person name="Zhang H."/>
            <person name="Yang L."/>
            <person name="Zheng W."/>
            <person name="Tian Y."/>
            <person name="Yu Z."/>
            <person name="Xu H.Jr."/>
            <person name="Zheng T."/>
        </authorList>
    </citation>
    <scope>NUCLEOTIDE SEQUENCE [LARGE SCALE GENOMIC DNA]</scope>
    <source>
        <strain evidence="2 3">KD52</strain>
    </source>
</reference>
<evidence type="ECO:0000313" key="3">
    <source>
        <dbReference type="Proteomes" id="UP000029736"/>
    </source>
</evidence>
<evidence type="ECO:0000256" key="1">
    <source>
        <dbReference type="SAM" id="SignalP"/>
    </source>
</evidence>
<dbReference type="Proteomes" id="UP000029736">
    <property type="component" value="Unassembled WGS sequence"/>
</dbReference>
<protein>
    <recommendedName>
        <fullName evidence="4">Peptidase M48 domain-containing protein</fullName>
    </recommendedName>
</protein>
<dbReference type="OrthoDB" id="9152336at2"/>
<accession>A0A098S5J2</accession>
<evidence type="ECO:0000313" key="2">
    <source>
        <dbReference type="EMBL" id="KGE86487.1"/>
    </source>
</evidence>
<proteinExistence type="predicted"/>
<dbReference type="AlphaFoldDB" id="A0A098S5J2"/>
<sequence>MKKLLLYLTMLSILSIWSCEEPATLLPSISGCTDEFSFNYHPDANEDDGSCMPMHGCLGWVGGYSKSGQIISSLGHAAYDQKFWKEVAIQRAFFQQIPAQVSILLEPEPELKNAYASSDGQIRFGYYMFWDILDQYGELPVASILAHEWGHRTQFHSNWNDYNQPAHMELEADAFSGFYLFLAKRWAWSQIQDVYQALMDFGDYNFNHPQHHGTPNERYAAARLGVELGKYAVENERQFSYKELHDIFIEQIRTQIKPRSLEEKPVEYSEITFPEGVTDEEVRKLFPRE</sequence>